<accession>A0A7W7L9A9</accession>
<keyword evidence="1" id="KW-0315">Glutamine amidotransferase</keyword>
<dbReference type="PANTHER" id="PTHR21343:SF9">
    <property type="entry name" value="LIPID II ISOGLUTAMINYL SYNTHASE (GLUTAMINE-HYDROLYZING) SUBUNIT GATD"/>
    <property type="match status" value="1"/>
</dbReference>
<dbReference type="EMBL" id="JACHJG010000002">
    <property type="protein sequence ID" value="MBB4885448.1"/>
    <property type="molecule type" value="Genomic_DNA"/>
</dbReference>
<dbReference type="RefSeq" id="WP_184731955.1">
    <property type="nucleotide sequence ID" value="NZ_BMRW01000011.1"/>
</dbReference>
<dbReference type="UniPathway" id="UPA00148"/>
<dbReference type="Gene3D" id="3.40.50.300">
    <property type="entry name" value="P-loop containing nucleotide triphosphate hydrolases"/>
    <property type="match status" value="1"/>
</dbReference>
<evidence type="ECO:0000313" key="2">
    <source>
        <dbReference type="EMBL" id="MBB4885448.1"/>
    </source>
</evidence>
<proteinExistence type="predicted"/>
<keyword evidence="2" id="KW-0436">Ligase</keyword>
<name>A0A7W7L9A9_STRNE</name>
<dbReference type="SUPFAM" id="SSF52540">
    <property type="entry name" value="P-loop containing nucleoside triphosphate hydrolases"/>
    <property type="match status" value="1"/>
</dbReference>
<evidence type="ECO:0000256" key="1">
    <source>
        <dbReference type="ARBA" id="ARBA00022962"/>
    </source>
</evidence>
<gene>
    <name evidence="2" type="ORF">FHS38_001476</name>
</gene>
<dbReference type="GO" id="GO:0051921">
    <property type="term" value="F:adenosylcobyric acid synthase (glutamine-hydrolyzing) activity"/>
    <property type="evidence" value="ECO:0007669"/>
    <property type="project" value="UniProtKB-EC"/>
</dbReference>
<dbReference type="EC" id="6.3.5.10" evidence="2"/>
<dbReference type="Proteomes" id="UP000556436">
    <property type="component" value="Unassembled WGS sequence"/>
</dbReference>
<dbReference type="PANTHER" id="PTHR21343">
    <property type="entry name" value="DETHIOBIOTIN SYNTHETASE"/>
    <property type="match status" value="1"/>
</dbReference>
<dbReference type="InterPro" id="IPR027417">
    <property type="entry name" value="P-loop_NTPase"/>
</dbReference>
<dbReference type="AlphaFoldDB" id="A0A7W7L9A9"/>
<organism evidence="2 3">
    <name type="scientific">Streptomyces netropsis</name>
    <name type="common">Streptoverticillium netropsis</name>
    <dbReference type="NCBI Taxonomy" id="55404"/>
    <lineage>
        <taxon>Bacteria</taxon>
        <taxon>Bacillati</taxon>
        <taxon>Actinomycetota</taxon>
        <taxon>Actinomycetes</taxon>
        <taxon>Kitasatosporales</taxon>
        <taxon>Streptomycetaceae</taxon>
        <taxon>Streptomyces</taxon>
    </lineage>
</organism>
<protein>
    <submittedName>
        <fullName evidence="2">Adenosylcobyric acid synthase</fullName>
        <ecNumber evidence="2">6.3.5.10</ecNumber>
    </submittedName>
</protein>
<reference evidence="2 3" key="1">
    <citation type="submission" date="2020-08" db="EMBL/GenBank/DDBJ databases">
        <title>Genomic Encyclopedia of Type Strains, Phase III (KMG-III): the genomes of soil and plant-associated and newly described type strains.</title>
        <authorList>
            <person name="Whitman W."/>
        </authorList>
    </citation>
    <scope>NUCLEOTIDE SEQUENCE [LARGE SCALE GENOMIC DNA]</scope>
    <source>
        <strain evidence="2 3">CECT 3265</strain>
    </source>
</reference>
<keyword evidence="3" id="KW-1185">Reference proteome</keyword>
<sequence>MRDDHGGLVVLGTSSEVGKTLVTIAICRWLRDQGVKTTPFKSLSMQPGEALYPTPPDGAIHYHQAYQAVAAGVRPHGDLNPIALWVTPEGVATSIRGRRSDYWLSQPRHVCTDRGRAEIMKAYRGLAERYDFVVSEGCGSPVELNLKDRDVTNLWLADAVDAPCVLVCSTVHTGVFASLVGTLELMAPAERRRVVGFVVNRFAGDPRDFDSAVPILEQRSSLPCLGVIPHFDRAPLLTSVPTGPEQVLERAHSPELDAEIAAWTAHVSAHVALDRLMEGVHAYAAVADGAA</sequence>
<evidence type="ECO:0000313" key="3">
    <source>
        <dbReference type="Proteomes" id="UP000556436"/>
    </source>
</evidence>
<dbReference type="Pfam" id="PF13500">
    <property type="entry name" value="AAA_26"/>
    <property type="match status" value="1"/>
</dbReference>
<dbReference type="GO" id="GO:0009236">
    <property type="term" value="P:cobalamin biosynthetic process"/>
    <property type="evidence" value="ECO:0007669"/>
    <property type="project" value="UniProtKB-UniPathway"/>
</dbReference>
<comment type="caution">
    <text evidence="2">The sequence shown here is derived from an EMBL/GenBank/DDBJ whole genome shotgun (WGS) entry which is preliminary data.</text>
</comment>